<name>A0A5B0SDD5_PUCGR</name>
<evidence type="ECO:0000256" key="2">
    <source>
        <dbReference type="ARBA" id="ARBA00023242"/>
    </source>
</evidence>
<dbReference type="GO" id="GO:0005730">
    <property type="term" value="C:nucleolus"/>
    <property type="evidence" value="ECO:0007669"/>
    <property type="project" value="InterPro"/>
</dbReference>
<dbReference type="PANTHER" id="PTHR13213:SF2">
    <property type="entry name" value="MYB-BINDING PROTEIN 1A"/>
    <property type="match status" value="1"/>
</dbReference>
<dbReference type="Pfam" id="PF04931">
    <property type="entry name" value="DNA_pol_phi"/>
    <property type="match status" value="1"/>
</dbReference>
<dbReference type="PANTHER" id="PTHR13213">
    <property type="entry name" value="MYB-BINDING PROTEIN 1A FAMILY MEMBER"/>
    <property type="match status" value="1"/>
</dbReference>
<dbReference type="GO" id="GO:0006355">
    <property type="term" value="P:regulation of DNA-templated transcription"/>
    <property type="evidence" value="ECO:0007669"/>
    <property type="project" value="InterPro"/>
</dbReference>
<reference evidence="3 4" key="1">
    <citation type="submission" date="2019-05" db="EMBL/GenBank/DDBJ databases">
        <title>Emergence of the Ug99 lineage of the wheat stem rust pathogen through somatic hybridization.</title>
        <authorList>
            <person name="Li F."/>
            <person name="Upadhyaya N.M."/>
            <person name="Sperschneider J."/>
            <person name="Matny O."/>
            <person name="Nguyen-Phuc H."/>
            <person name="Mago R."/>
            <person name="Raley C."/>
            <person name="Miller M.E."/>
            <person name="Silverstein K.A.T."/>
            <person name="Henningsen E."/>
            <person name="Hirsch C.D."/>
            <person name="Visser B."/>
            <person name="Pretorius Z.A."/>
            <person name="Steffenson B.J."/>
            <person name="Schwessinger B."/>
            <person name="Dodds P.N."/>
            <person name="Figueroa M."/>
        </authorList>
    </citation>
    <scope>NUCLEOTIDE SEQUENCE [LARGE SCALE GENOMIC DNA]</scope>
    <source>
        <strain evidence="3 4">Ug99</strain>
    </source>
</reference>
<evidence type="ECO:0000256" key="1">
    <source>
        <dbReference type="ARBA" id="ARBA00004123"/>
    </source>
</evidence>
<dbReference type="AlphaFoldDB" id="A0A5B0SDD5"/>
<evidence type="ECO:0000313" key="4">
    <source>
        <dbReference type="Proteomes" id="UP000325313"/>
    </source>
</evidence>
<proteinExistence type="predicted"/>
<accession>A0A5B0SDD5</accession>
<protein>
    <submittedName>
        <fullName evidence="3">Uncharacterized protein</fullName>
    </submittedName>
</protein>
<gene>
    <name evidence="3" type="ORF">PGTUg99_000730</name>
</gene>
<keyword evidence="2" id="KW-0539">Nucleus</keyword>
<comment type="subcellular location">
    <subcellularLocation>
        <location evidence="1">Nucleus</location>
    </subcellularLocation>
</comment>
<comment type="caution">
    <text evidence="3">The sequence shown here is derived from an EMBL/GenBank/DDBJ whole genome shotgun (WGS) entry which is preliminary data.</text>
</comment>
<dbReference type="GO" id="GO:0000182">
    <property type="term" value="F:rDNA binding"/>
    <property type="evidence" value="ECO:0007669"/>
    <property type="project" value="TreeGrafter"/>
</dbReference>
<sequence>MHACCVRVPSPRPPRVEITHKLAATWKTEYSKQLPPGQQIPLPFKQSIVLVSVQLESSPKLTMSAQIMSLFSSLSSSNIDERVSAATSIVYHLTQVESAPHDLDSQQNDCSNSQDLNYTLKRLVRGLASPTPGARLGFSIALCESGALFRPVETPQGIPESTNANEQMTLLKRLLRRTLRLARRAPWLSESVGSVLVSDITTQILEHPESALSQSGALDQIAEMLLMNAETLTLEQLSLAILLQQHSIKLNWESILSKTFTNTQILSEDNHEKLCSILMNADGVPSSQPANAGAGEADSKTSTSNTDLPICPHFVHSILISASQSTSNFDLPKFYNHLFERYYFATKSSPSRRSHGFLILNNLLKSKFISDREKPNFLTLNCVHTLQVQLAATDRLLHKMAQSVASNLISQVDQKNAKQSALAKGFASRIITLSPNFDHNSHQKLTRSLFLECSLQSWSCGHKSSSLRFRKARPYGLALKWILRVKHKNRSIHPKTSVR</sequence>
<evidence type="ECO:0000313" key="3">
    <source>
        <dbReference type="EMBL" id="KAA1134414.1"/>
    </source>
</evidence>
<dbReference type="Proteomes" id="UP000325313">
    <property type="component" value="Unassembled WGS sequence"/>
</dbReference>
<dbReference type="EMBL" id="VDEP01000064">
    <property type="protein sequence ID" value="KAA1134414.1"/>
    <property type="molecule type" value="Genomic_DNA"/>
</dbReference>
<organism evidence="3 4">
    <name type="scientific">Puccinia graminis f. sp. tritici</name>
    <dbReference type="NCBI Taxonomy" id="56615"/>
    <lineage>
        <taxon>Eukaryota</taxon>
        <taxon>Fungi</taxon>
        <taxon>Dikarya</taxon>
        <taxon>Basidiomycota</taxon>
        <taxon>Pucciniomycotina</taxon>
        <taxon>Pucciniomycetes</taxon>
        <taxon>Pucciniales</taxon>
        <taxon>Pucciniaceae</taxon>
        <taxon>Puccinia</taxon>
    </lineage>
</organism>
<dbReference type="InterPro" id="IPR007015">
    <property type="entry name" value="DNA_pol_V/MYBBP1A"/>
</dbReference>